<dbReference type="PROSITE" id="PS51420">
    <property type="entry name" value="RHO"/>
    <property type="match status" value="1"/>
</dbReference>
<reference evidence="4 5" key="1">
    <citation type="journal article" date="2007" name="Nat. Biotechnol.">
        <title>Genome sequence of the lignocellulose-bioconverting and xylose-fermenting yeast Pichia stipitis.</title>
        <authorList>
            <person name="Jeffries T.W."/>
            <person name="Grigoriev I.V."/>
            <person name="Grimwood J."/>
            <person name="Laplaza J.M."/>
            <person name="Aerts A."/>
            <person name="Salamov A."/>
            <person name="Schmutz J."/>
            <person name="Lindquist E."/>
            <person name="Dehal P."/>
            <person name="Shapiro H."/>
            <person name="Jin Y.S."/>
            <person name="Passoth V."/>
            <person name="Richardson P.M."/>
        </authorList>
    </citation>
    <scope>NUCLEOTIDE SEQUENCE [LARGE SCALE GENOMIC DNA]</scope>
    <source>
        <strain evidence="5">ATCC 58785 / CBS 6054 / NBRC 10063 / NRRL Y-11545</strain>
    </source>
</reference>
<dbReference type="NCBIfam" id="TIGR00231">
    <property type="entry name" value="small_GTP"/>
    <property type="match status" value="1"/>
</dbReference>
<evidence type="ECO:0000256" key="2">
    <source>
        <dbReference type="ARBA" id="ARBA00022741"/>
    </source>
</evidence>
<dbReference type="InParanoid" id="A3LQX6"/>
<dbReference type="PROSITE" id="PS51421">
    <property type="entry name" value="RAS"/>
    <property type="match status" value="1"/>
</dbReference>
<dbReference type="SUPFAM" id="SSF52540">
    <property type="entry name" value="P-loop containing nucleoside triphosphate hydrolases"/>
    <property type="match status" value="1"/>
</dbReference>
<proteinExistence type="predicted"/>
<dbReference type="AlphaFoldDB" id="A3LQX6"/>
<dbReference type="GO" id="GO:0005525">
    <property type="term" value="F:GTP binding"/>
    <property type="evidence" value="ECO:0007669"/>
    <property type="project" value="UniProtKB-KW"/>
</dbReference>
<gene>
    <name evidence="4" type="ORF">PICST_30484</name>
</gene>
<protein>
    <submittedName>
        <fullName evidence="4">Uncharacterized protein</fullName>
    </submittedName>
</protein>
<dbReference type="Pfam" id="PF00071">
    <property type="entry name" value="Ras"/>
    <property type="match status" value="1"/>
</dbReference>
<dbReference type="GO" id="GO:0003924">
    <property type="term" value="F:GTPase activity"/>
    <property type="evidence" value="ECO:0007669"/>
    <property type="project" value="InterPro"/>
</dbReference>
<keyword evidence="2" id="KW-0547">Nucleotide-binding</keyword>
<dbReference type="SMART" id="SM00174">
    <property type="entry name" value="RHO"/>
    <property type="match status" value="1"/>
</dbReference>
<dbReference type="EMBL" id="CP000497">
    <property type="protein sequence ID" value="ABN65290.2"/>
    <property type="molecule type" value="Genomic_DNA"/>
</dbReference>
<dbReference type="OMA" id="RTSHEDQ"/>
<dbReference type="PRINTS" id="PR00449">
    <property type="entry name" value="RASTRNSFRMNG"/>
</dbReference>
<dbReference type="GO" id="GO:0007264">
    <property type="term" value="P:small GTPase-mediated signal transduction"/>
    <property type="evidence" value="ECO:0007669"/>
    <property type="project" value="InterPro"/>
</dbReference>
<keyword evidence="1" id="KW-0488">Methylation</keyword>
<evidence type="ECO:0000256" key="1">
    <source>
        <dbReference type="ARBA" id="ARBA00022481"/>
    </source>
</evidence>
<dbReference type="InterPro" id="IPR003578">
    <property type="entry name" value="Small_GTPase_Rho"/>
</dbReference>
<organism evidence="4 5">
    <name type="scientific">Scheffersomyces stipitis (strain ATCC 58785 / CBS 6054 / NBRC 10063 / NRRL Y-11545)</name>
    <name type="common">Yeast</name>
    <name type="synonym">Pichia stipitis</name>
    <dbReference type="NCBI Taxonomy" id="322104"/>
    <lineage>
        <taxon>Eukaryota</taxon>
        <taxon>Fungi</taxon>
        <taxon>Dikarya</taxon>
        <taxon>Ascomycota</taxon>
        <taxon>Saccharomycotina</taxon>
        <taxon>Pichiomycetes</taxon>
        <taxon>Debaryomycetaceae</taxon>
        <taxon>Scheffersomyces</taxon>
    </lineage>
</organism>
<dbReference type="SMART" id="SM00173">
    <property type="entry name" value="RAS"/>
    <property type="match status" value="1"/>
</dbReference>
<dbReference type="STRING" id="322104.A3LQX6"/>
<keyword evidence="5" id="KW-1185">Reference proteome</keyword>
<dbReference type="OrthoDB" id="8830751at2759"/>
<keyword evidence="3" id="KW-0342">GTP-binding</keyword>
<dbReference type="eggNOG" id="KOG0393">
    <property type="taxonomic scope" value="Eukaryota"/>
</dbReference>
<evidence type="ECO:0000313" key="5">
    <source>
        <dbReference type="Proteomes" id="UP000002258"/>
    </source>
</evidence>
<accession>A3LQX6</accession>
<dbReference type="InterPro" id="IPR001806">
    <property type="entry name" value="Small_GTPase"/>
</dbReference>
<evidence type="ECO:0000256" key="3">
    <source>
        <dbReference type="ARBA" id="ARBA00023134"/>
    </source>
</evidence>
<dbReference type="InterPro" id="IPR005225">
    <property type="entry name" value="Small_GTP-bd"/>
</dbReference>
<dbReference type="Gene3D" id="3.40.50.300">
    <property type="entry name" value="P-loop containing nucleotide triphosphate hydrolases"/>
    <property type="match status" value="1"/>
</dbReference>
<dbReference type="GeneID" id="4838317"/>
<dbReference type="SMART" id="SM00175">
    <property type="entry name" value="RAB"/>
    <property type="match status" value="1"/>
</dbReference>
<evidence type="ECO:0000313" key="4">
    <source>
        <dbReference type="EMBL" id="ABN65290.2"/>
    </source>
</evidence>
<dbReference type="RefSeq" id="XP_001383319.2">
    <property type="nucleotide sequence ID" value="XM_001383282.1"/>
</dbReference>
<dbReference type="PANTHER" id="PTHR24072">
    <property type="entry name" value="RHO FAMILY GTPASE"/>
    <property type="match status" value="1"/>
</dbReference>
<dbReference type="PROSITE" id="PS51419">
    <property type="entry name" value="RAB"/>
    <property type="match status" value="1"/>
</dbReference>
<name>A3LQX6_PICST</name>
<dbReference type="InterPro" id="IPR027417">
    <property type="entry name" value="P-loop_NTPase"/>
</dbReference>
<sequence>MTMSQKRPYLFLVVGAHGVGKTSLLAEFIWPRTSHEDQLWQIQEARAENIDIDGREVKLVLRDSMGRDYYDAFRPLLYPAVSMVLVCFAVNDRLSFVQAQTKFLRECKEYAPGVPYILVGCKSDTREERIELLLVSKEEANLAATGMKAYRYMKCSATAHEGVREVFETATRLCMRLEYDQHYKKQSRKIAKMSKKCSIM</sequence>
<dbReference type="Proteomes" id="UP000002258">
    <property type="component" value="Chromosome 3"/>
</dbReference>
<dbReference type="HOGENOM" id="CLU_041217_21_2_1"/>
<dbReference type="KEGG" id="pic:PICST_30484"/>